<dbReference type="Proteomes" id="UP000572212">
    <property type="component" value="Unassembled WGS sequence"/>
</dbReference>
<keyword evidence="2" id="KW-1185">Reference proteome</keyword>
<evidence type="ECO:0000313" key="1">
    <source>
        <dbReference type="EMBL" id="MBB6512003.1"/>
    </source>
</evidence>
<name>A0A841RK47_9BACI</name>
<dbReference type="AlphaFoldDB" id="A0A841RK47"/>
<gene>
    <name evidence="1" type="ORF">GGQ92_000770</name>
</gene>
<proteinExistence type="predicted"/>
<protein>
    <submittedName>
        <fullName evidence="1">Transposase InsO family protein</fullName>
    </submittedName>
</protein>
<sequence>MSIKKTYLDPYLDMFNGEILSYRLSKKPNAKAVLDGLNEVIKKGKDAQFCTSI</sequence>
<accession>A0A841RK47</accession>
<dbReference type="EMBL" id="JACHON010000001">
    <property type="protein sequence ID" value="MBB6512003.1"/>
    <property type="molecule type" value="Genomic_DNA"/>
</dbReference>
<comment type="caution">
    <text evidence="1">The sequence shown here is derived from an EMBL/GenBank/DDBJ whole genome shotgun (WGS) entry which is preliminary data.</text>
</comment>
<organism evidence="1 2">
    <name type="scientific">Gracilibacillus halotolerans</name>
    <dbReference type="NCBI Taxonomy" id="74386"/>
    <lineage>
        <taxon>Bacteria</taxon>
        <taxon>Bacillati</taxon>
        <taxon>Bacillota</taxon>
        <taxon>Bacilli</taxon>
        <taxon>Bacillales</taxon>
        <taxon>Bacillaceae</taxon>
        <taxon>Gracilibacillus</taxon>
    </lineage>
</organism>
<reference evidence="1 2" key="1">
    <citation type="submission" date="2020-08" db="EMBL/GenBank/DDBJ databases">
        <title>Genomic Encyclopedia of Type Strains, Phase IV (KMG-IV): sequencing the most valuable type-strain genomes for metagenomic binning, comparative biology and taxonomic classification.</title>
        <authorList>
            <person name="Goeker M."/>
        </authorList>
    </citation>
    <scope>NUCLEOTIDE SEQUENCE [LARGE SCALE GENOMIC DNA]</scope>
    <source>
        <strain evidence="1 2">DSM 11805</strain>
    </source>
</reference>
<evidence type="ECO:0000313" key="2">
    <source>
        <dbReference type="Proteomes" id="UP000572212"/>
    </source>
</evidence>